<name>A0A5K4FEJ3_SCHMA</name>
<dbReference type="GO" id="GO:1990071">
    <property type="term" value="C:TRAPPII protein complex"/>
    <property type="evidence" value="ECO:0007669"/>
    <property type="project" value="InterPro"/>
</dbReference>
<dbReference type="Pfam" id="PF23036">
    <property type="entry name" value="TRAPPC10_1st"/>
    <property type="match status" value="1"/>
</dbReference>
<organism evidence="2">
    <name type="scientific">Schistosoma mansoni</name>
    <name type="common">Blood fluke</name>
    <dbReference type="NCBI Taxonomy" id="6183"/>
    <lineage>
        <taxon>Eukaryota</taxon>
        <taxon>Metazoa</taxon>
        <taxon>Spiralia</taxon>
        <taxon>Lophotrochozoa</taxon>
        <taxon>Platyhelminthes</taxon>
        <taxon>Trematoda</taxon>
        <taxon>Digenea</taxon>
        <taxon>Strigeidida</taxon>
        <taxon>Schistosomatoidea</taxon>
        <taxon>Schistosomatidae</taxon>
        <taxon>Schistosoma</taxon>
    </lineage>
</organism>
<dbReference type="STRING" id="6183.A0A5K4FEJ3"/>
<dbReference type="InParanoid" id="A0A5K4FEJ3"/>
<dbReference type="InterPro" id="IPR045126">
    <property type="entry name" value="TRAPPC10/Trs130"/>
</dbReference>
<dbReference type="WBParaSite" id="Smp_344990.3">
    <property type="protein sequence ID" value="Smp_344990.3"/>
    <property type="gene ID" value="Smp_344990"/>
</dbReference>
<evidence type="ECO:0000259" key="1">
    <source>
        <dbReference type="Pfam" id="PF23036"/>
    </source>
</evidence>
<dbReference type="GO" id="GO:0005829">
    <property type="term" value="C:cytosol"/>
    <property type="evidence" value="ECO:0007669"/>
    <property type="project" value="GOC"/>
</dbReference>
<dbReference type="PANTHER" id="PTHR13251:SF3">
    <property type="entry name" value="TRAFFICKING PROTEIN PARTICLE COMPLEX SUBUNIT 10"/>
    <property type="match status" value="1"/>
</dbReference>
<dbReference type="GO" id="GO:0006891">
    <property type="term" value="P:intra-Golgi vesicle-mediated transport"/>
    <property type="evidence" value="ECO:0007669"/>
    <property type="project" value="TreeGrafter"/>
</dbReference>
<dbReference type="PANTHER" id="PTHR13251">
    <property type="entry name" value="EPILEPSY HOLOPROSENCEPHALY CANDIDATE 1/TMEM1"/>
    <property type="match status" value="1"/>
</dbReference>
<feature type="domain" description="TRAPPC10/Trs130 N-terminal" evidence="1">
    <location>
        <begin position="6"/>
        <end position="333"/>
    </location>
</feature>
<dbReference type="AlphaFoldDB" id="A0A5K4FEJ3"/>
<dbReference type="InterPro" id="IPR056913">
    <property type="entry name" value="TRAPPC10/Trs130_N"/>
</dbReference>
<dbReference type="ExpressionAtlas" id="A0A5K4FEJ3">
    <property type="expression patterns" value="baseline and differential"/>
</dbReference>
<dbReference type="GO" id="GO:0034498">
    <property type="term" value="P:early endosome to Golgi transport"/>
    <property type="evidence" value="ECO:0007669"/>
    <property type="project" value="TreeGrafter"/>
</dbReference>
<sequence length="1267" mass="145071">MDFILKPVISCAGDENLLPYFESRCLSTLGSQQVVWKHPKLSMVHSVRLGACFTRFRVSQLQSNVKVLSSGRPIRPVGTFQPLLYIYVTSNDVSHYTSHGGRNAIGSWLGHLRARNVFDWLIIMVNSDPQYNTPKILQKSNVLDKIKSDFNVRTGDRQFLEVPAPNSAEEKLFNESWNQLTYLVRKSIISACMSIIVDYDVHLQMLTDSCSTFTWDYFEYLDRKEELAHMYLFLGGHEHALHEYREATELLSKCIQASTQQGSKRPQWLDRLTQLSSSNEVSHYVCDYSLDVTNTEIKQSSRLKNRNATLFELKNYLLSRQASILCICDRLNEFPALAYHTICSTLTEINILNIQTDQLFHAVWILCICLNTLTNIRLDSDRSMDDVNKSIIELLDTAFSCNNILENINFTRLSKLSFHRSSSSSSSSSSTHSPSSTPTITTQSVFIDANKDSNVTIWYMSHLVDKIFTHFRCHEYQLLRNISPLSPINNVTSSTENSSIIHKLSSIKINENDTFCSENYSVELWLIIFNYIKQIGQLIGLWCIKSNLPIHREKYSLLNKVINDSLINQQSTRDSIQQQQQYDLVDQLEIETDQTKADQIQLDHSILFAHNHLIPLFTSSIIYSQIFTAIGQTLIGFLKLIHCPKRAYEIVYDLADFLFSQGAHESASWLYESLINHYDESSWIGLVTSTRICLAWCFHSLCVKKHFETKEDYEIARKYIQICFILAGTKCSILRIAAIHVYNKIQFWYQTINFTEILSIPTFNDSINPNYWWEEAVEFRNSLLSYHQYVILDPYQMSPLFRLKSIELEGVCNCGYQLIFIQLKSNSDRTFKASVHISGSEPSYIDWQTLLNPNEFLPYHVMDKTNQLSMPQLDSQLHLINLTTAPSISVVKSLAEPNIHSSVQISRQHSLCSTKKRSRLSFSINGKHDMFGNENTESSTPVSTKNPLFILNHEESFVMIKPGLNKLSFIANVPGFLIPEQIFINCLDEINTEFKEASREQQSMEPSNNSRSEVNFVSDIDSDVFGSSWRDTAMMKALLPKPEISVLNNSGDKRYPVVFGTCQPIPVRLRLGKLGLPEDCKLSTSLYRICSNNKNFVFNTKPENTHINVKKTNSMKTYNNTNGNDGNETMFNNQTSITVDSSYEIRNQYSANDYSLISNSLDNHHQDEHLHKKHQTLFSQFILEDGPVDFIREYNSLSQSLECKMNHPIPTFPPGCCLQLSRPLYLSATSCNDQFALSMPSGHYCILPVDIIKPLGFNLNIFPLPKT</sequence>
<protein>
    <recommendedName>
        <fullName evidence="1">TRAPPC10/Trs130 N-terminal domain-containing protein</fullName>
    </recommendedName>
</protein>
<reference evidence="2" key="1">
    <citation type="submission" date="2019-11" db="UniProtKB">
        <authorList>
            <consortium name="WormBaseParasite"/>
        </authorList>
    </citation>
    <scope>IDENTIFICATION</scope>
    <source>
        <strain evidence="2">Puerto Rican</strain>
    </source>
</reference>
<proteinExistence type="predicted"/>
<evidence type="ECO:0000313" key="2">
    <source>
        <dbReference type="WBParaSite" id="Smp_344990.3"/>
    </source>
</evidence>
<accession>A0A5K4FEJ3</accession>